<dbReference type="Proteomes" id="UP000033710">
    <property type="component" value="Unassembled WGS sequence"/>
</dbReference>
<sequence>MDDKSDSLSISSTLSPSTPSTITDTWTTASVAPTTALSTVNTASSATNSTLRPMQTAFEQPASCTGHFSTTSYLYYNTTNFDYTHVTLAISDTRHPQFATCQPPGWDTVVPRQRFVFSPGVCPQAWTAYDLSATTTRYETTVSSAYCCSSGFTLSYDYPYQTHSTSAIYTSDDDGAFYTLYPGPVSGYHGPGCYRRIPVTPETTTTAAAAAATPSVSLEMHLPYSVQWKADDTQHMSPTPPPVPCTYSLYAWTPGAQMLGTNDATYGAGGSLYVAATDGAGFGTYVATTSNAPVNTDCPLVEGIGKGVNHGYASTMYFVMIGIPLIAVAFISCCTFLCVRGHRRNKRDKRQLEERAAQEKREVEQAIAQSLTEAKPPAQNETAAVAGAAEGVAGPSGTK</sequence>
<keyword evidence="2" id="KW-0472">Membrane</keyword>
<dbReference type="RefSeq" id="XP_016591937.1">
    <property type="nucleotide sequence ID" value="XM_016733070.1"/>
</dbReference>
<feature type="compositionally biased region" description="Low complexity" evidence="1">
    <location>
        <begin position="383"/>
        <end position="393"/>
    </location>
</feature>
<proteinExistence type="predicted"/>
<keyword evidence="2" id="KW-0812">Transmembrane</keyword>
<reference evidence="3 4" key="1">
    <citation type="journal article" date="2014" name="BMC Genomics">
        <title>Comparative genomics of the major fungal agents of human and animal Sporotrichosis: Sporothrix schenckii and Sporothrix brasiliensis.</title>
        <authorList>
            <person name="Teixeira M.M."/>
            <person name="de Almeida L.G."/>
            <person name="Kubitschek-Barreira P."/>
            <person name="Alves F.L."/>
            <person name="Kioshima E.S."/>
            <person name="Abadio A.K."/>
            <person name="Fernandes L."/>
            <person name="Derengowski L.S."/>
            <person name="Ferreira K.S."/>
            <person name="Souza R.C."/>
            <person name="Ruiz J.C."/>
            <person name="de Andrade N.C."/>
            <person name="Paes H.C."/>
            <person name="Nicola A.M."/>
            <person name="Albuquerque P."/>
            <person name="Gerber A.L."/>
            <person name="Martins V.P."/>
            <person name="Peconick L.D."/>
            <person name="Neto A.V."/>
            <person name="Chaucanez C.B."/>
            <person name="Silva P.A."/>
            <person name="Cunha O.L."/>
            <person name="de Oliveira F.F."/>
            <person name="dos Santos T.C."/>
            <person name="Barros A.L."/>
            <person name="Soares M.A."/>
            <person name="de Oliveira L.M."/>
            <person name="Marini M.M."/>
            <person name="Villalobos-Duno H."/>
            <person name="Cunha M.M."/>
            <person name="de Hoog S."/>
            <person name="da Silveira J.F."/>
            <person name="Henrissat B."/>
            <person name="Nino-Vega G.A."/>
            <person name="Cisalpino P.S."/>
            <person name="Mora-Montes H.M."/>
            <person name="Almeida S.R."/>
            <person name="Stajich J.E."/>
            <person name="Lopes-Bezerra L.M."/>
            <person name="Vasconcelos A.T."/>
            <person name="Felipe M.S."/>
        </authorList>
    </citation>
    <scope>NUCLEOTIDE SEQUENCE [LARGE SCALE GENOMIC DNA]</scope>
    <source>
        <strain evidence="3 4">1099-18</strain>
    </source>
</reference>
<feature type="region of interest" description="Disordered" evidence="1">
    <location>
        <begin position="370"/>
        <end position="399"/>
    </location>
</feature>
<feature type="region of interest" description="Disordered" evidence="1">
    <location>
        <begin position="1"/>
        <end position="22"/>
    </location>
</feature>
<evidence type="ECO:0000313" key="3">
    <source>
        <dbReference type="EMBL" id="KJR89261.1"/>
    </source>
</evidence>
<accession>A0A0F2MM55</accession>
<dbReference type="OrthoDB" id="4364105at2759"/>
<evidence type="ECO:0000313" key="4">
    <source>
        <dbReference type="Proteomes" id="UP000033710"/>
    </source>
</evidence>
<dbReference type="KEGG" id="ssck:SPSK_06364"/>
<dbReference type="EMBL" id="AXCR01000001">
    <property type="protein sequence ID" value="KJR89261.1"/>
    <property type="molecule type" value="Genomic_DNA"/>
</dbReference>
<feature type="transmembrane region" description="Helical" evidence="2">
    <location>
        <begin position="316"/>
        <end position="339"/>
    </location>
</feature>
<name>A0A0F2MM55_SPOSC</name>
<organism evidence="3 4">
    <name type="scientific">Sporothrix schenckii 1099-18</name>
    <dbReference type="NCBI Taxonomy" id="1397361"/>
    <lineage>
        <taxon>Eukaryota</taxon>
        <taxon>Fungi</taxon>
        <taxon>Dikarya</taxon>
        <taxon>Ascomycota</taxon>
        <taxon>Pezizomycotina</taxon>
        <taxon>Sordariomycetes</taxon>
        <taxon>Sordariomycetidae</taxon>
        <taxon>Ophiostomatales</taxon>
        <taxon>Ophiostomataceae</taxon>
        <taxon>Sporothrix</taxon>
    </lineage>
</organism>
<keyword evidence="2" id="KW-1133">Transmembrane helix</keyword>
<evidence type="ECO:0000256" key="2">
    <source>
        <dbReference type="SAM" id="Phobius"/>
    </source>
</evidence>
<evidence type="ECO:0000256" key="1">
    <source>
        <dbReference type="SAM" id="MobiDB-lite"/>
    </source>
</evidence>
<dbReference type="VEuPathDB" id="FungiDB:SPSK_06364"/>
<comment type="caution">
    <text evidence="3">The sequence shown here is derived from an EMBL/GenBank/DDBJ whole genome shotgun (WGS) entry which is preliminary data.</text>
</comment>
<dbReference type="GeneID" id="27668347"/>
<reference evidence="3 4" key="2">
    <citation type="journal article" date="2015" name="Eukaryot. Cell">
        <title>Asexual propagation of a virulent clone complex in a human and feline outbreak of sporotrichosis.</title>
        <authorList>
            <person name="Teixeira Mde M."/>
            <person name="Rodrigues A.M."/>
            <person name="Tsui C.K."/>
            <person name="de Almeida L.G."/>
            <person name="Van Diepeningen A.D."/>
            <person name="van den Ende B.G."/>
            <person name="Fernandes G.F."/>
            <person name="Kano R."/>
            <person name="Hamelin R.C."/>
            <person name="Lopes-Bezerra L.M."/>
            <person name="Vasconcelos A.T."/>
            <person name="de Hoog S."/>
            <person name="de Camargo Z.P."/>
            <person name="Felipe M.S."/>
        </authorList>
    </citation>
    <scope>NUCLEOTIDE SEQUENCE [LARGE SCALE GENOMIC DNA]</scope>
    <source>
        <strain evidence="3 4">1099-18</strain>
    </source>
</reference>
<protein>
    <submittedName>
        <fullName evidence="3">Uncharacterized protein</fullName>
    </submittedName>
</protein>
<gene>
    <name evidence="3" type="ORF">SPSK_06364</name>
</gene>
<dbReference type="AlphaFoldDB" id="A0A0F2MM55"/>
<feature type="compositionally biased region" description="Low complexity" evidence="1">
    <location>
        <begin position="7"/>
        <end position="22"/>
    </location>
</feature>